<dbReference type="RefSeq" id="WP_195169988.1">
    <property type="nucleotide sequence ID" value="NZ_CP062983.1"/>
</dbReference>
<proteinExistence type="predicted"/>
<sequence>MNHPQFGELISKHRVNIYWSLTKIILLAGFTRLTLFDGDGNIIIPGLKGLQNGDPFGFVVNIVESFPGYIALLFLCISLWRLIRFYCVFVYKDGLVVKSNFGEQSWHWGTFTATSVTLMLRDTYNFIITLNTGELRLYKGEKKVVAFNCDHTHFNELINNITIQIDALLLPQYMKKFELYGEVDFDGKLAINKERVYDIKRPRAACPWKTSTTFSLTITC</sequence>
<gene>
    <name evidence="2" type="ORF">G4Y79_19840</name>
</gene>
<dbReference type="KEGG" id="pmet:G4Y79_19840"/>
<keyword evidence="1" id="KW-1133">Transmembrane helix</keyword>
<protein>
    <submittedName>
        <fullName evidence="2">Uncharacterized protein</fullName>
    </submittedName>
</protein>
<keyword evidence="3" id="KW-1185">Reference proteome</keyword>
<dbReference type="AlphaFoldDB" id="A0A7S8E7T3"/>
<accession>A0A7S8E7T3</accession>
<keyword evidence="1" id="KW-0472">Membrane</keyword>
<dbReference type="Pfam" id="PF20226">
    <property type="entry name" value="DUF6585"/>
    <property type="match status" value="1"/>
</dbReference>
<reference evidence="2 3" key="1">
    <citation type="submission" date="2020-02" db="EMBL/GenBank/DDBJ databases">
        <authorList>
            <person name="Zheng R.K."/>
            <person name="Sun C.M."/>
        </authorList>
    </citation>
    <scope>NUCLEOTIDE SEQUENCE [LARGE SCALE GENOMIC DNA]</scope>
    <source>
        <strain evidence="3">rifampicinis</strain>
    </source>
</reference>
<keyword evidence="1" id="KW-0812">Transmembrane</keyword>
<dbReference type="InterPro" id="IPR046492">
    <property type="entry name" value="DUF6585"/>
</dbReference>
<evidence type="ECO:0000313" key="3">
    <source>
        <dbReference type="Proteomes" id="UP000594468"/>
    </source>
</evidence>
<feature type="transmembrane region" description="Helical" evidence="1">
    <location>
        <begin position="56"/>
        <end position="83"/>
    </location>
</feature>
<feature type="transmembrane region" description="Helical" evidence="1">
    <location>
        <begin position="17"/>
        <end position="36"/>
    </location>
</feature>
<organism evidence="2 3">
    <name type="scientific">Phototrophicus methaneseepsis</name>
    <dbReference type="NCBI Taxonomy" id="2710758"/>
    <lineage>
        <taxon>Bacteria</taxon>
        <taxon>Bacillati</taxon>
        <taxon>Chloroflexota</taxon>
        <taxon>Candidatus Thermofontia</taxon>
        <taxon>Phototrophicales</taxon>
        <taxon>Phototrophicaceae</taxon>
        <taxon>Phototrophicus</taxon>
    </lineage>
</organism>
<evidence type="ECO:0000256" key="1">
    <source>
        <dbReference type="SAM" id="Phobius"/>
    </source>
</evidence>
<name>A0A7S8E7T3_9CHLR</name>
<dbReference type="Proteomes" id="UP000594468">
    <property type="component" value="Chromosome"/>
</dbReference>
<dbReference type="EMBL" id="CP062983">
    <property type="protein sequence ID" value="QPC81917.1"/>
    <property type="molecule type" value="Genomic_DNA"/>
</dbReference>
<evidence type="ECO:0000313" key="2">
    <source>
        <dbReference type="EMBL" id="QPC81917.1"/>
    </source>
</evidence>